<feature type="compositionally biased region" description="Pro residues" evidence="1">
    <location>
        <begin position="1"/>
        <end position="17"/>
    </location>
</feature>
<reference evidence="2 3" key="1">
    <citation type="submission" date="2020-04" db="EMBL/GenBank/DDBJ databases">
        <title>Plant Genome Project.</title>
        <authorList>
            <person name="Zhang R.-G."/>
        </authorList>
    </citation>
    <scope>NUCLEOTIDE SEQUENCE [LARGE SCALE GENOMIC DNA]</scope>
    <source>
        <strain evidence="2">YNK0</strain>
        <tissue evidence="2">Leaf</tissue>
    </source>
</reference>
<dbReference type="Proteomes" id="UP000655225">
    <property type="component" value="Unassembled WGS sequence"/>
</dbReference>
<evidence type="ECO:0000313" key="2">
    <source>
        <dbReference type="EMBL" id="KAF8392320.1"/>
    </source>
</evidence>
<protein>
    <submittedName>
        <fullName evidence="2">Uncharacterized protein</fullName>
    </submittedName>
</protein>
<feature type="region of interest" description="Disordered" evidence="1">
    <location>
        <begin position="1"/>
        <end position="25"/>
    </location>
</feature>
<evidence type="ECO:0000313" key="3">
    <source>
        <dbReference type="Proteomes" id="UP000655225"/>
    </source>
</evidence>
<keyword evidence="3" id="KW-1185">Reference proteome</keyword>
<gene>
    <name evidence="2" type="ORF">HHK36_022662</name>
</gene>
<dbReference type="EMBL" id="JABCRI010000016">
    <property type="protein sequence ID" value="KAF8392320.1"/>
    <property type="molecule type" value="Genomic_DNA"/>
</dbReference>
<evidence type="ECO:0000256" key="1">
    <source>
        <dbReference type="SAM" id="MobiDB-lite"/>
    </source>
</evidence>
<dbReference type="AlphaFoldDB" id="A0A834YRH6"/>
<proteinExistence type="predicted"/>
<accession>A0A834YRH6</accession>
<sequence length="119" mass="12628">MGQPSDPPPLDPPPLPSHAPDASNVEKTVWDAKVDTGVSDENLEAVGSSFAPEGDIHLQTPGVSIYALLACFGDDEEQSSSMGAPADFVVGDYRVRPDQVEALRTIFERYGDIASPTSL</sequence>
<organism evidence="2 3">
    <name type="scientific">Tetracentron sinense</name>
    <name type="common">Spur-leaf</name>
    <dbReference type="NCBI Taxonomy" id="13715"/>
    <lineage>
        <taxon>Eukaryota</taxon>
        <taxon>Viridiplantae</taxon>
        <taxon>Streptophyta</taxon>
        <taxon>Embryophyta</taxon>
        <taxon>Tracheophyta</taxon>
        <taxon>Spermatophyta</taxon>
        <taxon>Magnoliopsida</taxon>
        <taxon>Trochodendrales</taxon>
        <taxon>Trochodendraceae</taxon>
        <taxon>Tetracentron</taxon>
    </lineage>
</organism>
<comment type="caution">
    <text evidence="2">The sequence shown here is derived from an EMBL/GenBank/DDBJ whole genome shotgun (WGS) entry which is preliminary data.</text>
</comment>
<name>A0A834YRH6_TETSI</name>